<proteinExistence type="predicted"/>
<evidence type="ECO:0000313" key="2">
    <source>
        <dbReference type="Proteomes" id="UP000028493"/>
    </source>
</evidence>
<accession>A0A077Q2W2</accession>
<protein>
    <submittedName>
        <fullName evidence="1">Uncharacterized protein</fullName>
    </submittedName>
</protein>
<gene>
    <name evidence="1" type="ORF">XBKB1_620005</name>
</gene>
<organism evidence="1 2">
    <name type="scientific">Xenorhabdus bovienii str. kraussei Becker Underwood</name>
    <dbReference type="NCBI Taxonomy" id="1398204"/>
    <lineage>
        <taxon>Bacteria</taxon>
        <taxon>Pseudomonadati</taxon>
        <taxon>Pseudomonadota</taxon>
        <taxon>Gammaproteobacteria</taxon>
        <taxon>Enterobacterales</taxon>
        <taxon>Morganellaceae</taxon>
        <taxon>Xenorhabdus</taxon>
    </lineage>
</organism>
<comment type="caution">
    <text evidence="1">The sequence shown here is derived from an EMBL/GenBank/DDBJ whole genome shotgun (WGS) entry which is preliminary data.</text>
</comment>
<reference evidence="1" key="1">
    <citation type="submission" date="2013-07" db="EMBL/GenBank/DDBJ databases">
        <title>Sub-species coevolution in mutualistic symbiosis.</title>
        <authorList>
            <person name="Murfin K."/>
            <person name="Klassen J."/>
            <person name="Lee M."/>
            <person name="Forst S."/>
            <person name="Stock P."/>
            <person name="Goodrich-Blair H."/>
        </authorList>
    </citation>
    <scope>NUCLEOTIDE SEQUENCE [LARGE SCALE GENOMIC DNA]</scope>
    <source>
        <strain evidence="1">Kraussei Becker Underwood</strain>
    </source>
</reference>
<dbReference type="AlphaFoldDB" id="A0A077Q2W2"/>
<dbReference type="EMBL" id="CBSZ010000398">
    <property type="protein sequence ID" value="CDH26384.1"/>
    <property type="molecule type" value="Genomic_DNA"/>
</dbReference>
<name>A0A077Q2W2_XENBV</name>
<sequence>MAYFTEFEINLINEMRFFCDLRQILLLGLAEVFEQEVVKELDVKFGRKFYKSTDQS</sequence>
<dbReference type="HOGENOM" id="CLU_3013307_0_0_6"/>
<dbReference type="Proteomes" id="UP000028493">
    <property type="component" value="Unassembled WGS sequence"/>
</dbReference>
<evidence type="ECO:0000313" key="1">
    <source>
        <dbReference type="EMBL" id="CDH26384.1"/>
    </source>
</evidence>